<evidence type="ECO:0000256" key="1">
    <source>
        <dbReference type="ARBA" id="ARBA00007422"/>
    </source>
</evidence>
<accession>A0A953ND41</accession>
<comment type="caution">
    <text evidence="8">The sequence shown here is derived from an EMBL/GenBank/DDBJ whole genome shotgun (WGS) entry which is preliminary data.</text>
</comment>
<dbReference type="RefSeq" id="WP_223644901.1">
    <property type="nucleotide sequence ID" value="NZ_JAIQBY010000039.1"/>
</dbReference>
<comment type="function">
    <text evidence="6">Involved in the gluconeogenesis. Catalyzes stereospecifically the conversion of dihydroxyacetone phosphate (DHAP) to D-glyceraldehyde-3-phosphate (G3P).</text>
</comment>
<dbReference type="GO" id="GO:0006096">
    <property type="term" value="P:glycolytic process"/>
    <property type="evidence" value="ECO:0007669"/>
    <property type="project" value="UniProtKB-UniRule"/>
</dbReference>
<dbReference type="GO" id="GO:0046166">
    <property type="term" value="P:glyceraldehyde-3-phosphate biosynthetic process"/>
    <property type="evidence" value="ECO:0007669"/>
    <property type="project" value="TreeGrafter"/>
</dbReference>
<reference evidence="8 9" key="1">
    <citation type="submission" date="2021-09" db="EMBL/GenBank/DDBJ databases">
        <title>WGS of Mycoplasma sp. Zaradi2 strains.</title>
        <authorList>
            <person name="Spergser J."/>
        </authorList>
    </citation>
    <scope>NUCLEOTIDE SEQUENCE [LARGE SCALE GENOMIC DNA]</scope>
    <source>
        <strain evidence="8 9">1331</strain>
    </source>
</reference>
<dbReference type="GO" id="GO:0005829">
    <property type="term" value="C:cytosol"/>
    <property type="evidence" value="ECO:0007669"/>
    <property type="project" value="TreeGrafter"/>
</dbReference>
<sequence length="255" mass="28637">MKRFYVIGNWKMHKTFTETLEFFELFQYSYKKYLKNNPNLAPYVNNNVFAVAPAHCNLASYFTNKVPELKLCSQNMSKNEEGAFTGEVSARMLQDLNVTFAICGHSERRMYHSSHENDESINKKIIQCVKYNITPIICVGESREAHSSGNTKEAIRKQLRVLLNEVNIEKVVIAYEPIWSIGSGKTPTPSEVENVCAMIHELTSPNIPVLYGGSVNANNVNDFVNLNNVNGFLVGSASLEIDSFLKLISVNAGDK</sequence>
<dbReference type="Proteomes" id="UP000772186">
    <property type="component" value="Unassembled WGS sequence"/>
</dbReference>
<feature type="binding site" evidence="6">
    <location>
        <begin position="9"/>
        <end position="11"/>
    </location>
    <ligand>
        <name>substrate</name>
    </ligand>
</feature>
<organism evidence="8 9">
    <name type="scientific">Mycoplasma tauri</name>
    <dbReference type="NCBI Taxonomy" id="547987"/>
    <lineage>
        <taxon>Bacteria</taxon>
        <taxon>Bacillati</taxon>
        <taxon>Mycoplasmatota</taxon>
        <taxon>Mollicutes</taxon>
        <taxon>Mycoplasmataceae</taxon>
        <taxon>Mycoplasma</taxon>
    </lineage>
</organism>
<dbReference type="InterPro" id="IPR020861">
    <property type="entry name" value="Triosephosphate_isomerase_AS"/>
</dbReference>
<comment type="caution">
    <text evidence="6">Lacks conserved residue(s) required for the propagation of feature annotation.</text>
</comment>
<feature type="active site" description="Proton acceptor" evidence="6">
    <location>
        <position position="176"/>
    </location>
</feature>
<evidence type="ECO:0000313" key="8">
    <source>
        <dbReference type="EMBL" id="MBZ4195651.1"/>
    </source>
</evidence>
<dbReference type="InterPro" id="IPR000652">
    <property type="entry name" value="Triosephosphate_isomerase"/>
</dbReference>
<evidence type="ECO:0000256" key="6">
    <source>
        <dbReference type="HAMAP-Rule" id="MF_00147"/>
    </source>
</evidence>
<keyword evidence="4 6" id="KW-0324">Glycolysis</keyword>
<feature type="active site" description="Electrophile" evidence="6">
    <location>
        <position position="105"/>
    </location>
</feature>
<dbReference type="EC" id="5.3.1.1" evidence="6 7"/>
<comment type="pathway">
    <text evidence="6 7">Carbohydrate biosynthesis; gluconeogenesis.</text>
</comment>
<comment type="similarity">
    <text evidence="1 6 7">Belongs to the triosephosphate isomerase family.</text>
</comment>
<feature type="binding site" evidence="6">
    <location>
        <position position="182"/>
    </location>
    <ligand>
        <name>substrate</name>
    </ligand>
</feature>
<name>A0A953ND41_9MOLU</name>
<dbReference type="InterPro" id="IPR013785">
    <property type="entry name" value="Aldolase_TIM"/>
</dbReference>
<dbReference type="AlphaFoldDB" id="A0A953ND41"/>
<proteinExistence type="inferred from homology"/>
<evidence type="ECO:0000313" key="9">
    <source>
        <dbReference type="Proteomes" id="UP000772186"/>
    </source>
</evidence>
<dbReference type="EMBL" id="JAIQBY010000039">
    <property type="protein sequence ID" value="MBZ4195651.1"/>
    <property type="molecule type" value="Genomic_DNA"/>
</dbReference>
<evidence type="ECO:0000256" key="3">
    <source>
        <dbReference type="ARBA" id="ARBA00022490"/>
    </source>
</evidence>
<evidence type="ECO:0000256" key="4">
    <source>
        <dbReference type="ARBA" id="ARBA00023152"/>
    </source>
</evidence>
<dbReference type="InterPro" id="IPR035990">
    <property type="entry name" value="TIM_sf"/>
</dbReference>
<comment type="pathway">
    <text evidence="6 7">Carbohydrate degradation; glycolysis; D-glyceraldehyde 3-phosphate from glycerone phosphate: step 1/1.</text>
</comment>
<dbReference type="PANTHER" id="PTHR21139">
    <property type="entry name" value="TRIOSEPHOSPHATE ISOMERASE"/>
    <property type="match status" value="1"/>
</dbReference>
<keyword evidence="9" id="KW-1185">Reference proteome</keyword>
<dbReference type="Pfam" id="PF00121">
    <property type="entry name" value="TIM"/>
    <property type="match status" value="1"/>
</dbReference>
<keyword evidence="3 6" id="KW-0963">Cytoplasm</keyword>
<keyword evidence="2 6" id="KW-0312">Gluconeogenesis</keyword>
<dbReference type="CDD" id="cd00311">
    <property type="entry name" value="TIM"/>
    <property type="match status" value="1"/>
</dbReference>
<dbReference type="PANTHER" id="PTHR21139:SF42">
    <property type="entry name" value="TRIOSEPHOSPHATE ISOMERASE"/>
    <property type="match status" value="1"/>
</dbReference>
<dbReference type="Gene3D" id="3.20.20.70">
    <property type="entry name" value="Aldolase class I"/>
    <property type="match status" value="1"/>
</dbReference>
<keyword evidence="5 6" id="KW-0413">Isomerase</keyword>
<gene>
    <name evidence="6 8" type="primary">tpiA</name>
    <name evidence="8" type="ORF">LAD73_02915</name>
</gene>
<protein>
    <recommendedName>
        <fullName evidence="6 7">Triosephosphate isomerase</fullName>
        <shortName evidence="6">TIM</shortName>
        <shortName evidence="6">TPI</shortName>
        <ecNumber evidence="6 7">5.3.1.1</ecNumber>
    </recommendedName>
    <alternativeName>
        <fullName evidence="6">Triose-phosphate isomerase</fullName>
    </alternativeName>
</protein>
<dbReference type="PROSITE" id="PS00171">
    <property type="entry name" value="TIM_1"/>
    <property type="match status" value="1"/>
</dbReference>
<evidence type="ECO:0000256" key="7">
    <source>
        <dbReference type="RuleBase" id="RU363013"/>
    </source>
</evidence>
<dbReference type="HAMAP" id="MF_00147_B">
    <property type="entry name" value="TIM_B"/>
    <property type="match status" value="1"/>
</dbReference>
<evidence type="ECO:0000256" key="5">
    <source>
        <dbReference type="ARBA" id="ARBA00023235"/>
    </source>
</evidence>
<comment type="catalytic activity">
    <reaction evidence="6 7">
        <text>D-glyceraldehyde 3-phosphate = dihydroxyacetone phosphate</text>
        <dbReference type="Rhea" id="RHEA:18585"/>
        <dbReference type="ChEBI" id="CHEBI:57642"/>
        <dbReference type="ChEBI" id="CHEBI:59776"/>
        <dbReference type="EC" id="5.3.1.1"/>
    </reaction>
</comment>
<dbReference type="PROSITE" id="PS51440">
    <property type="entry name" value="TIM_2"/>
    <property type="match status" value="1"/>
</dbReference>
<comment type="subunit">
    <text evidence="6 7">Homodimer.</text>
</comment>
<dbReference type="InterPro" id="IPR022896">
    <property type="entry name" value="TrioseP_Isoase_bac/euk"/>
</dbReference>
<dbReference type="NCBIfam" id="TIGR00419">
    <property type="entry name" value="tim"/>
    <property type="match status" value="1"/>
</dbReference>
<evidence type="ECO:0000256" key="2">
    <source>
        <dbReference type="ARBA" id="ARBA00022432"/>
    </source>
</evidence>
<dbReference type="GO" id="GO:0019563">
    <property type="term" value="P:glycerol catabolic process"/>
    <property type="evidence" value="ECO:0007669"/>
    <property type="project" value="TreeGrafter"/>
</dbReference>
<feature type="binding site" evidence="6">
    <location>
        <position position="214"/>
    </location>
    <ligand>
        <name>substrate</name>
    </ligand>
</feature>
<dbReference type="SUPFAM" id="SSF51351">
    <property type="entry name" value="Triosephosphate isomerase (TIM)"/>
    <property type="match status" value="1"/>
</dbReference>
<dbReference type="GO" id="GO:0004807">
    <property type="term" value="F:triose-phosphate isomerase activity"/>
    <property type="evidence" value="ECO:0007669"/>
    <property type="project" value="UniProtKB-UniRule"/>
</dbReference>
<dbReference type="GO" id="GO:0006094">
    <property type="term" value="P:gluconeogenesis"/>
    <property type="evidence" value="ECO:0007669"/>
    <property type="project" value="UniProtKB-UniRule"/>
</dbReference>
<comment type="subcellular location">
    <subcellularLocation>
        <location evidence="6 7">Cytoplasm</location>
    </subcellularLocation>
</comment>